<evidence type="ECO:0000256" key="1">
    <source>
        <dbReference type="ARBA" id="ARBA00022801"/>
    </source>
</evidence>
<protein>
    <submittedName>
        <fullName evidence="3">Alpha/beta hydrolase</fullName>
    </submittedName>
</protein>
<evidence type="ECO:0000259" key="2">
    <source>
        <dbReference type="Pfam" id="PF20434"/>
    </source>
</evidence>
<dbReference type="SUPFAM" id="SSF53474">
    <property type="entry name" value="alpha/beta-Hydrolases"/>
    <property type="match status" value="1"/>
</dbReference>
<keyword evidence="1 3" id="KW-0378">Hydrolase</keyword>
<dbReference type="PANTHER" id="PTHR48081">
    <property type="entry name" value="AB HYDROLASE SUPERFAMILY PROTEIN C4A8.06C"/>
    <property type="match status" value="1"/>
</dbReference>
<evidence type="ECO:0000313" key="3">
    <source>
        <dbReference type="EMBL" id="HIZ19161.1"/>
    </source>
</evidence>
<dbReference type="InterPro" id="IPR049492">
    <property type="entry name" value="BD-FAE-like_dom"/>
</dbReference>
<proteinExistence type="predicted"/>
<feature type="domain" description="BD-FAE-like" evidence="2">
    <location>
        <begin position="34"/>
        <end position="219"/>
    </location>
</feature>
<reference evidence="3" key="2">
    <citation type="submission" date="2021-04" db="EMBL/GenBank/DDBJ databases">
        <authorList>
            <person name="Gilroy R."/>
        </authorList>
    </citation>
    <scope>NUCLEOTIDE SEQUENCE</scope>
    <source>
        <strain evidence="3">ChiHecolR3B27-1887</strain>
    </source>
</reference>
<dbReference type="GO" id="GO:0016787">
    <property type="term" value="F:hydrolase activity"/>
    <property type="evidence" value="ECO:0007669"/>
    <property type="project" value="UniProtKB-KW"/>
</dbReference>
<dbReference type="InterPro" id="IPR050300">
    <property type="entry name" value="GDXG_lipolytic_enzyme"/>
</dbReference>
<comment type="caution">
    <text evidence="3">The sequence shown here is derived from an EMBL/GenBank/DDBJ whole genome shotgun (WGS) entry which is preliminary data.</text>
</comment>
<dbReference type="Pfam" id="PF20434">
    <property type="entry name" value="BD-FAE"/>
    <property type="match status" value="1"/>
</dbReference>
<name>A0A9D2DL13_9ACTN</name>
<dbReference type="Gene3D" id="3.40.50.1820">
    <property type="entry name" value="alpha/beta hydrolase"/>
    <property type="match status" value="1"/>
</dbReference>
<evidence type="ECO:0000313" key="4">
    <source>
        <dbReference type="Proteomes" id="UP000824029"/>
    </source>
</evidence>
<accession>A0A9D2DL13</accession>
<sequence>MRVEKIELPGAGYGAKIPTLTAYVQDNIEDQPARRRPVALICPGGGYAFCSDREGEPIALALLARGYQAFVLDYTVTDATETAPLLPAPQVDLARALALVRSRADDWRVDGARIGLVGCSAGAHLCATYAALAKDDAFLARAGVSDTEACVAWQVLCYPVVDLDAGWPPDPAYAARICEEGSLLRRAQDLVSDATPPTFLWHTATDETVPVNNAYLYAAALAHAGVDHELHVFHAGRHGLSLATEQTAHYPGDAIPHVAHWVDLAAEWLGDIRPDCTRTSN</sequence>
<reference evidence="3" key="1">
    <citation type="journal article" date="2021" name="PeerJ">
        <title>Extensive microbial diversity within the chicken gut microbiome revealed by metagenomics and culture.</title>
        <authorList>
            <person name="Gilroy R."/>
            <person name="Ravi A."/>
            <person name="Getino M."/>
            <person name="Pursley I."/>
            <person name="Horton D.L."/>
            <person name="Alikhan N.F."/>
            <person name="Baker D."/>
            <person name="Gharbi K."/>
            <person name="Hall N."/>
            <person name="Watson M."/>
            <person name="Adriaenssens E.M."/>
            <person name="Foster-Nyarko E."/>
            <person name="Jarju S."/>
            <person name="Secka A."/>
            <person name="Antonio M."/>
            <person name="Oren A."/>
            <person name="Chaudhuri R.R."/>
            <person name="La Ragione R."/>
            <person name="Hildebrand F."/>
            <person name="Pallen M.J."/>
        </authorList>
    </citation>
    <scope>NUCLEOTIDE SEQUENCE</scope>
    <source>
        <strain evidence="3">ChiHecolR3B27-1887</strain>
    </source>
</reference>
<gene>
    <name evidence="3" type="ORF">IAA22_08660</name>
</gene>
<dbReference type="Proteomes" id="UP000824029">
    <property type="component" value="Unassembled WGS sequence"/>
</dbReference>
<dbReference type="AlphaFoldDB" id="A0A9D2DL13"/>
<dbReference type="PANTHER" id="PTHR48081:SF6">
    <property type="entry name" value="PEPTIDASE S9 PROLYL OLIGOPEPTIDASE CATALYTIC DOMAIN-CONTAINING PROTEIN"/>
    <property type="match status" value="1"/>
</dbReference>
<organism evidence="3 4">
    <name type="scientific">Candidatus Olsenella stercoravium</name>
    <dbReference type="NCBI Taxonomy" id="2838713"/>
    <lineage>
        <taxon>Bacteria</taxon>
        <taxon>Bacillati</taxon>
        <taxon>Actinomycetota</taxon>
        <taxon>Coriobacteriia</taxon>
        <taxon>Coriobacteriales</taxon>
        <taxon>Atopobiaceae</taxon>
        <taxon>Olsenella</taxon>
    </lineage>
</organism>
<dbReference type="EMBL" id="DXBZ01000167">
    <property type="protein sequence ID" value="HIZ19161.1"/>
    <property type="molecule type" value="Genomic_DNA"/>
</dbReference>
<dbReference type="InterPro" id="IPR029058">
    <property type="entry name" value="AB_hydrolase_fold"/>
</dbReference>